<evidence type="ECO:0000256" key="1">
    <source>
        <dbReference type="ARBA" id="ARBA00023002"/>
    </source>
</evidence>
<feature type="non-terminal residue" evidence="4">
    <location>
        <position position="214"/>
    </location>
</feature>
<feature type="domain" description="GFO/IDH/MocA-like oxidoreductase" evidence="3">
    <location>
        <begin position="132"/>
        <end position="200"/>
    </location>
</feature>
<gene>
    <name evidence="4" type="ORF">METZ01_LOCUS355212</name>
</gene>
<organism evidence="4">
    <name type="scientific">marine metagenome</name>
    <dbReference type="NCBI Taxonomy" id="408172"/>
    <lineage>
        <taxon>unclassified sequences</taxon>
        <taxon>metagenomes</taxon>
        <taxon>ecological metagenomes</taxon>
    </lineage>
</organism>
<dbReference type="InterPro" id="IPR000683">
    <property type="entry name" value="Gfo/Idh/MocA-like_OxRdtase_N"/>
</dbReference>
<dbReference type="InterPro" id="IPR050463">
    <property type="entry name" value="Gfo/Idh/MocA_oxidrdct_glycsds"/>
</dbReference>
<protein>
    <submittedName>
        <fullName evidence="4">Uncharacterized protein</fullName>
    </submittedName>
</protein>
<dbReference type="Gene3D" id="3.30.360.10">
    <property type="entry name" value="Dihydrodipicolinate Reductase, domain 2"/>
    <property type="match status" value="1"/>
</dbReference>
<feature type="domain" description="Gfo/Idh/MocA-like oxidoreductase N-terminal" evidence="2">
    <location>
        <begin position="4"/>
        <end position="123"/>
    </location>
</feature>
<evidence type="ECO:0000259" key="3">
    <source>
        <dbReference type="Pfam" id="PF22725"/>
    </source>
</evidence>
<dbReference type="PANTHER" id="PTHR43818">
    <property type="entry name" value="BCDNA.GH03377"/>
    <property type="match status" value="1"/>
</dbReference>
<dbReference type="GO" id="GO:0000166">
    <property type="term" value="F:nucleotide binding"/>
    <property type="evidence" value="ECO:0007669"/>
    <property type="project" value="InterPro"/>
</dbReference>
<proteinExistence type="predicted"/>
<keyword evidence="1" id="KW-0560">Oxidoreductase</keyword>
<accession>A0A382RZL4</accession>
<dbReference type="AlphaFoldDB" id="A0A382RZL4"/>
<dbReference type="GO" id="GO:0016491">
    <property type="term" value="F:oxidoreductase activity"/>
    <property type="evidence" value="ECO:0007669"/>
    <property type="project" value="UniProtKB-KW"/>
</dbReference>
<dbReference type="SUPFAM" id="SSF51735">
    <property type="entry name" value="NAD(P)-binding Rossmann-fold domains"/>
    <property type="match status" value="1"/>
</dbReference>
<evidence type="ECO:0000259" key="2">
    <source>
        <dbReference type="Pfam" id="PF01408"/>
    </source>
</evidence>
<evidence type="ECO:0000313" key="4">
    <source>
        <dbReference type="EMBL" id="SVD02358.1"/>
    </source>
</evidence>
<dbReference type="InterPro" id="IPR036291">
    <property type="entry name" value="NAD(P)-bd_dom_sf"/>
</dbReference>
<dbReference type="PANTHER" id="PTHR43818:SF11">
    <property type="entry name" value="BCDNA.GH03377"/>
    <property type="match status" value="1"/>
</dbReference>
<dbReference type="EMBL" id="UINC01124904">
    <property type="protein sequence ID" value="SVD02358.1"/>
    <property type="molecule type" value="Genomic_DNA"/>
</dbReference>
<sequence>MKKIRIGIIGCGGMAKSHAARMNKVLEKIEITAVVDIDLDRAQMVAELFPNKPVVHKNYEEILDHVDATLVVLPHHLHHPVTIKCLNEGKHVLVEKPMANTERECLEMIGSARRNDRVLMVGYCMRFHPLVLKFKEILDNKIFGDVFQLSIWTEQHTQRDPSNWMCKAKEVGGGQFFSHGCHYIDLMLWMLGNPMKGIHLGTNRCTPWMEREGT</sequence>
<dbReference type="Gene3D" id="3.40.50.720">
    <property type="entry name" value="NAD(P)-binding Rossmann-like Domain"/>
    <property type="match status" value="1"/>
</dbReference>
<dbReference type="Pfam" id="PF01408">
    <property type="entry name" value="GFO_IDH_MocA"/>
    <property type="match status" value="1"/>
</dbReference>
<reference evidence="4" key="1">
    <citation type="submission" date="2018-05" db="EMBL/GenBank/DDBJ databases">
        <authorList>
            <person name="Lanie J.A."/>
            <person name="Ng W.-L."/>
            <person name="Kazmierczak K.M."/>
            <person name="Andrzejewski T.M."/>
            <person name="Davidsen T.M."/>
            <person name="Wayne K.J."/>
            <person name="Tettelin H."/>
            <person name="Glass J.I."/>
            <person name="Rusch D."/>
            <person name="Podicherti R."/>
            <person name="Tsui H.-C.T."/>
            <person name="Winkler M.E."/>
        </authorList>
    </citation>
    <scope>NUCLEOTIDE SEQUENCE</scope>
</reference>
<dbReference type="Pfam" id="PF22725">
    <property type="entry name" value="GFO_IDH_MocA_C3"/>
    <property type="match status" value="1"/>
</dbReference>
<name>A0A382RZL4_9ZZZZ</name>
<dbReference type="InterPro" id="IPR055170">
    <property type="entry name" value="GFO_IDH_MocA-like_dom"/>
</dbReference>